<dbReference type="EMBL" id="WMBC01000002">
    <property type="protein sequence ID" value="MTD60557.1"/>
    <property type="molecule type" value="Genomic_DNA"/>
</dbReference>
<feature type="domain" description="Peptidoglycan binding-like" evidence="1">
    <location>
        <begin position="8"/>
        <end position="67"/>
    </location>
</feature>
<evidence type="ECO:0000313" key="3">
    <source>
        <dbReference type="Proteomes" id="UP000437824"/>
    </source>
</evidence>
<protein>
    <recommendedName>
        <fullName evidence="1">Peptidoglycan binding-like domain-containing protein</fullName>
    </recommendedName>
</protein>
<accession>A0A844GJW1</accession>
<dbReference type="Proteomes" id="UP000437824">
    <property type="component" value="Unassembled WGS sequence"/>
</dbReference>
<evidence type="ECO:0000259" key="1">
    <source>
        <dbReference type="Pfam" id="PF01471"/>
    </source>
</evidence>
<gene>
    <name evidence="2" type="ORF">GKZ57_04610</name>
</gene>
<name>A0A844GJW1_9FIRM</name>
<sequence length="72" mass="7910">MKSGDKNTSVLLLQEILRARGFKGKNGKALKLTWTADANTIYALKTYQESRKEVLAVDGVCGPATWKDLIAI</sequence>
<dbReference type="SUPFAM" id="SSF47090">
    <property type="entry name" value="PGBD-like"/>
    <property type="match status" value="1"/>
</dbReference>
<dbReference type="Pfam" id="PF01471">
    <property type="entry name" value="PG_binding_1"/>
    <property type="match status" value="1"/>
</dbReference>
<evidence type="ECO:0000313" key="2">
    <source>
        <dbReference type="EMBL" id="MTD60557.1"/>
    </source>
</evidence>
<dbReference type="Gene3D" id="1.10.101.10">
    <property type="entry name" value="PGBD-like superfamily/PGBD"/>
    <property type="match status" value="1"/>
</dbReference>
<dbReference type="RefSeq" id="WP_167829745.1">
    <property type="nucleotide sequence ID" value="NZ_WMBC01000002.1"/>
</dbReference>
<reference evidence="2 3" key="1">
    <citation type="submission" date="2019-11" db="EMBL/GenBank/DDBJ databases">
        <title>Draft genome sequence of Blautia luti DSM 14534T, isolated from human stool.</title>
        <authorList>
            <person name="Ortiz R."/>
            <person name="Melis-Arcos F."/>
            <person name="Covarrubias P."/>
            <person name="Cardenas J.P."/>
            <person name="Perez-Donoso J."/>
            <person name="Almonacid D."/>
        </authorList>
    </citation>
    <scope>NUCLEOTIDE SEQUENCE [LARGE SCALE GENOMIC DNA]</scope>
    <source>
        <strain evidence="2 3">DSM 14534</strain>
    </source>
</reference>
<proteinExistence type="predicted"/>
<dbReference type="InterPro" id="IPR036365">
    <property type="entry name" value="PGBD-like_sf"/>
</dbReference>
<dbReference type="InterPro" id="IPR036366">
    <property type="entry name" value="PGBDSf"/>
</dbReference>
<dbReference type="InterPro" id="IPR002477">
    <property type="entry name" value="Peptidoglycan-bd-like"/>
</dbReference>
<comment type="caution">
    <text evidence="2">The sequence shown here is derived from an EMBL/GenBank/DDBJ whole genome shotgun (WGS) entry which is preliminary data.</text>
</comment>
<organism evidence="2 3">
    <name type="scientific">Blautia luti DSM 14534 = JCM 17040</name>
    <dbReference type="NCBI Taxonomy" id="649762"/>
    <lineage>
        <taxon>Bacteria</taxon>
        <taxon>Bacillati</taxon>
        <taxon>Bacillota</taxon>
        <taxon>Clostridia</taxon>
        <taxon>Lachnospirales</taxon>
        <taxon>Lachnospiraceae</taxon>
        <taxon>Blautia</taxon>
    </lineage>
</organism>
<dbReference type="AlphaFoldDB" id="A0A844GJW1"/>